<keyword evidence="1 8" id="KW-0813">Transport</keyword>
<dbReference type="Proteomes" id="UP000238392">
    <property type="component" value="Unassembled WGS sequence"/>
</dbReference>
<evidence type="ECO:0000313" key="9">
    <source>
        <dbReference type="EMBL" id="PRY91657.1"/>
    </source>
</evidence>
<keyword evidence="4 8" id="KW-1133">Transmembrane helix</keyword>
<name>A0A2T0WYA7_9RHOB</name>
<dbReference type="PANTHER" id="PTHR35529">
    <property type="entry name" value="MANGANESE EFFLUX PUMP MNTP-RELATED"/>
    <property type="match status" value="1"/>
</dbReference>
<protein>
    <recommendedName>
        <fullName evidence="8">Putative manganese efflux pump MntP</fullName>
    </recommendedName>
</protein>
<evidence type="ECO:0000256" key="4">
    <source>
        <dbReference type="ARBA" id="ARBA00022989"/>
    </source>
</evidence>
<dbReference type="Pfam" id="PF02659">
    <property type="entry name" value="Mntp"/>
    <property type="match status" value="1"/>
</dbReference>
<dbReference type="AlphaFoldDB" id="A0A2T0WYA7"/>
<keyword evidence="5 8" id="KW-0406">Ion transport</keyword>
<dbReference type="InterPro" id="IPR003810">
    <property type="entry name" value="Mntp/YtaF"/>
</dbReference>
<evidence type="ECO:0000256" key="7">
    <source>
        <dbReference type="ARBA" id="ARBA00023211"/>
    </source>
</evidence>
<feature type="transmembrane region" description="Helical" evidence="8">
    <location>
        <begin position="39"/>
        <end position="65"/>
    </location>
</feature>
<keyword evidence="2 8" id="KW-1003">Cell membrane</keyword>
<comment type="function">
    <text evidence="8">Probably functions as a manganese efflux pump.</text>
</comment>
<keyword evidence="6 8" id="KW-0472">Membrane</keyword>
<comment type="similarity">
    <text evidence="8">Belongs to the MntP (TC 9.B.29) family.</text>
</comment>
<comment type="subcellular location">
    <subcellularLocation>
        <location evidence="8">Cell membrane</location>
        <topology evidence="8">Multi-pass membrane protein</topology>
    </subcellularLocation>
</comment>
<gene>
    <name evidence="8" type="primary">mntP</name>
    <name evidence="9" type="ORF">CLV74_103243</name>
</gene>
<evidence type="ECO:0000256" key="3">
    <source>
        <dbReference type="ARBA" id="ARBA00022692"/>
    </source>
</evidence>
<comment type="caution">
    <text evidence="9">The sequence shown here is derived from an EMBL/GenBank/DDBJ whole genome shotgun (WGS) entry which is preliminary data.</text>
</comment>
<dbReference type="InterPro" id="IPR022929">
    <property type="entry name" value="Put_MntP"/>
</dbReference>
<dbReference type="HAMAP" id="MF_01521">
    <property type="entry name" value="MntP_pump"/>
    <property type="match status" value="1"/>
</dbReference>
<feature type="transmembrane region" description="Helical" evidence="8">
    <location>
        <begin position="131"/>
        <end position="154"/>
    </location>
</feature>
<proteinExistence type="inferred from homology"/>
<evidence type="ECO:0000313" key="10">
    <source>
        <dbReference type="Proteomes" id="UP000238392"/>
    </source>
</evidence>
<dbReference type="EMBL" id="PVTQ01000003">
    <property type="protein sequence ID" value="PRY91657.1"/>
    <property type="molecule type" value="Genomic_DNA"/>
</dbReference>
<evidence type="ECO:0000256" key="5">
    <source>
        <dbReference type="ARBA" id="ARBA00023065"/>
    </source>
</evidence>
<feature type="transmembrane region" description="Helical" evidence="8">
    <location>
        <begin position="6"/>
        <end position="27"/>
    </location>
</feature>
<keyword evidence="3 8" id="KW-0812">Transmembrane</keyword>
<keyword evidence="7 8" id="KW-0464">Manganese</keyword>
<feature type="transmembrane region" description="Helical" evidence="8">
    <location>
        <begin position="166"/>
        <end position="187"/>
    </location>
</feature>
<organism evidence="9 10">
    <name type="scientific">Donghicola tyrosinivorans</name>
    <dbReference type="NCBI Taxonomy" id="1652492"/>
    <lineage>
        <taxon>Bacteria</taxon>
        <taxon>Pseudomonadati</taxon>
        <taxon>Pseudomonadota</taxon>
        <taxon>Alphaproteobacteria</taxon>
        <taxon>Rhodobacterales</taxon>
        <taxon>Roseobacteraceae</taxon>
        <taxon>Donghicola</taxon>
    </lineage>
</organism>
<keyword evidence="10" id="KW-1185">Reference proteome</keyword>
<evidence type="ECO:0000256" key="8">
    <source>
        <dbReference type="HAMAP-Rule" id="MF_01521"/>
    </source>
</evidence>
<reference evidence="9 10" key="1">
    <citation type="submission" date="2018-03" db="EMBL/GenBank/DDBJ databases">
        <title>Genomic Encyclopedia of Archaeal and Bacterial Type Strains, Phase II (KMG-II): from individual species to whole genera.</title>
        <authorList>
            <person name="Goeker M."/>
        </authorList>
    </citation>
    <scope>NUCLEOTIDE SEQUENCE [LARGE SCALE GENOMIC DNA]</scope>
    <source>
        <strain evidence="9 10">DSM 100212</strain>
    </source>
</reference>
<dbReference type="OrthoDB" id="9811590at2"/>
<dbReference type="GO" id="GO:0005384">
    <property type="term" value="F:manganese ion transmembrane transporter activity"/>
    <property type="evidence" value="ECO:0007669"/>
    <property type="project" value="UniProtKB-UniRule"/>
</dbReference>
<dbReference type="PANTHER" id="PTHR35529:SF1">
    <property type="entry name" value="MANGANESE EFFLUX PUMP MNTP-RELATED"/>
    <property type="match status" value="1"/>
</dbReference>
<evidence type="ECO:0000256" key="6">
    <source>
        <dbReference type="ARBA" id="ARBA00023136"/>
    </source>
</evidence>
<feature type="transmembrane region" description="Helical" evidence="8">
    <location>
        <begin position="71"/>
        <end position="90"/>
    </location>
</feature>
<evidence type="ECO:0000256" key="1">
    <source>
        <dbReference type="ARBA" id="ARBA00022448"/>
    </source>
</evidence>
<dbReference type="GO" id="GO:0005886">
    <property type="term" value="C:plasma membrane"/>
    <property type="evidence" value="ECO:0007669"/>
    <property type="project" value="UniProtKB-SubCell"/>
</dbReference>
<accession>A0A2T0WYA7</accession>
<evidence type="ECO:0000256" key="2">
    <source>
        <dbReference type="ARBA" id="ARBA00022475"/>
    </source>
</evidence>
<dbReference type="RefSeq" id="WP_106263324.1">
    <property type="nucleotide sequence ID" value="NZ_PVTQ01000003.1"/>
</dbReference>
<sequence length="188" mass="18818">MSPVSIGILAVSMSVDAFIASLGKGAGGQGVSYRRALQTGAIFGLVEAITPLIGWAAGAAASSYVAAVDHWIAFGLLTAVGLRMALHALARQADEAPKEQGLWGLVATAVGTSIDAMAVGVSLAFVEANIFVIAAAIGLTTMIMSASGILAGRYLGRSFGRCAEGIGGAALMVMGAAILLQHLGMIAS</sequence>
<feature type="transmembrane region" description="Helical" evidence="8">
    <location>
        <begin position="102"/>
        <end position="125"/>
    </location>
</feature>